<evidence type="ECO:0000313" key="1">
    <source>
        <dbReference type="EMBL" id="NEX63351.1"/>
    </source>
</evidence>
<evidence type="ECO:0000313" key="2">
    <source>
        <dbReference type="Proteomes" id="UP000482155"/>
    </source>
</evidence>
<dbReference type="EMBL" id="JAAIVB010000069">
    <property type="protein sequence ID" value="NEX63351.1"/>
    <property type="molecule type" value="Genomic_DNA"/>
</dbReference>
<dbReference type="RefSeq" id="WP_163967170.1">
    <property type="nucleotide sequence ID" value="NZ_JAAIVB010000069.1"/>
</dbReference>
<keyword evidence="2" id="KW-1185">Reference proteome</keyword>
<accession>A0A6B3SRS4</accession>
<proteinExistence type="predicted"/>
<sequence length="293" mass="32091">MTNIDRIIETLGAAPGALCDDCISRIANVSPRQQVNALAGRLSHAKRIFRQYGLLCCDCGRIKIGNTLFEKLSGGTPASLATPSNGFQPIQPPQTAASIVIPQAAVVSPPTPTASLAQLSRNEPHIAHGVAATPRPLLPSSLVEGRPWHWEGNVQILLGQYLDREGWHIQRFADTESKEAGIDLEAVRNGRHVLFEVKGFPTTVYDHGANRGQAKITSPSSQARQWYSHAMLKMLMLLEQHPDKEIALCFPDFMTYRRLIHGTRTSLHALKVSVYLVTESGEVFAALGGLYRV</sequence>
<name>A0A6B3SRS4_9BURK</name>
<reference evidence="1 2" key="1">
    <citation type="submission" date="2020-02" db="EMBL/GenBank/DDBJ databases">
        <authorList>
            <person name="Kim M.K."/>
        </authorList>
    </citation>
    <scope>NUCLEOTIDE SEQUENCE [LARGE SCALE GENOMIC DNA]</scope>
    <source>
        <strain evidence="1 2">17J57-3</strain>
    </source>
</reference>
<gene>
    <name evidence="1" type="ORF">G3574_19905</name>
</gene>
<comment type="caution">
    <text evidence="1">The sequence shown here is derived from an EMBL/GenBank/DDBJ whole genome shotgun (WGS) entry which is preliminary data.</text>
</comment>
<dbReference type="AlphaFoldDB" id="A0A6B3SRS4"/>
<dbReference type="Proteomes" id="UP000482155">
    <property type="component" value="Unassembled WGS sequence"/>
</dbReference>
<protein>
    <submittedName>
        <fullName evidence="1">Uncharacterized protein</fullName>
    </submittedName>
</protein>
<organism evidence="1 2">
    <name type="scientific">Noviherbaspirillum galbum</name>
    <dbReference type="NCBI Taxonomy" id="2709383"/>
    <lineage>
        <taxon>Bacteria</taxon>
        <taxon>Pseudomonadati</taxon>
        <taxon>Pseudomonadota</taxon>
        <taxon>Betaproteobacteria</taxon>
        <taxon>Burkholderiales</taxon>
        <taxon>Oxalobacteraceae</taxon>
        <taxon>Noviherbaspirillum</taxon>
    </lineage>
</organism>